<dbReference type="Gene3D" id="3.30.420.40">
    <property type="match status" value="2"/>
</dbReference>
<evidence type="ECO:0000256" key="4">
    <source>
        <dbReference type="ARBA" id="ARBA00022777"/>
    </source>
</evidence>
<protein>
    <submittedName>
        <fullName evidence="7">ATPase</fullName>
    </submittedName>
</protein>
<evidence type="ECO:0000259" key="5">
    <source>
        <dbReference type="Pfam" id="PF00370"/>
    </source>
</evidence>
<dbReference type="Pfam" id="PF02782">
    <property type="entry name" value="FGGY_C"/>
    <property type="match status" value="1"/>
</dbReference>
<dbReference type="CDD" id="cd07809">
    <property type="entry name" value="ASKHA_NBD_FGGY_BaXK-like"/>
    <property type="match status" value="1"/>
</dbReference>
<evidence type="ECO:0000256" key="3">
    <source>
        <dbReference type="ARBA" id="ARBA00022679"/>
    </source>
</evidence>
<dbReference type="SUPFAM" id="SSF53067">
    <property type="entry name" value="Actin-like ATPase domain"/>
    <property type="match status" value="2"/>
</dbReference>
<dbReference type="Pfam" id="PF00370">
    <property type="entry name" value="FGGY_N"/>
    <property type="match status" value="1"/>
</dbReference>
<dbReference type="Proteomes" id="UP000578252">
    <property type="component" value="Unassembled WGS sequence"/>
</dbReference>
<accession>A0A7Y0Y485</accession>
<keyword evidence="2" id="KW-0119">Carbohydrate metabolism</keyword>
<dbReference type="GO" id="GO:0042732">
    <property type="term" value="P:D-xylose metabolic process"/>
    <property type="evidence" value="ECO:0007669"/>
    <property type="project" value="UniProtKB-KW"/>
</dbReference>
<keyword evidence="2" id="KW-0859">Xylose metabolism</keyword>
<name>A0A7Y0Y485_9ACTO</name>
<dbReference type="EMBL" id="JABCUR010000004">
    <property type="protein sequence ID" value="NMW65060.1"/>
    <property type="molecule type" value="Genomic_DNA"/>
</dbReference>
<evidence type="ECO:0000259" key="6">
    <source>
        <dbReference type="Pfam" id="PF02782"/>
    </source>
</evidence>
<evidence type="ECO:0000256" key="1">
    <source>
        <dbReference type="ARBA" id="ARBA00009156"/>
    </source>
</evidence>
<evidence type="ECO:0000313" key="8">
    <source>
        <dbReference type="Proteomes" id="UP000578252"/>
    </source>
</evidence>
<dbReference type="RefSeq" id="WP_169771906.1">
    <property type="nucleotide sequence ID" value="NZ_JABCUR010000004.1"/>
</dbReference>
<gene>
    <name evidence="7" type="ORF">HHJ78_05840</name>
</gene>
<dbReference type="InterPro" id="IPR050406">
    <property type="entry name" value="FGGY_Carb_Kinase"/>
</dbReference>
<organism evidence="7 8">
    <name type="scientific">Mobiluncus mulieris</name>
    <dbReference type="NCBI Taxonomy" id="2052"/>
    <lineage>
        <taxon>Bacteria</taxon>
        <taxon>Bacillati</taxon>
        <taxon>Actinomycetota</taxon>
        <taxon>Actinomycetes</taxon>
        <taxon>Actinomycetales</taxon>
        <taxon>Actinomycetaceae</taxon>
        <taxon>Mobiluncus</taxon>
    </lineage>
</organism>
<dbReference type="PANTHER" id="PTHR43095">
    <property type="entry name" value="SUGAR KINASE"/>
    <property type="match status" value="1"/>
</dbReference>
<keyword evidence="4" id="KW-0418">Kinase</keyword>
<feature type="domain" description="Carbohydrate kinase FGGY N-terminal" evidence="5">
    <location>
        <begin position="14"/>
        <end position="241"/>
    </location>
</feature>
<dbReference type="GO" id="GO:0016301">
    <property type="term" value="F:kinase activity"/>
    <property type="evidence" value="ECO:0007669"/>
    <property type="project" value="UniProtKB-KW"/>
</dbReference>
<dbReference type="InterPro" id="IPR018484">
    <property type="entry name" value="FGGY_N"/>
</dbReference>
<dbReference type="PANTHER" id="PTHR43095:SF5">
    <property type="entry name" value="XYLULOSE KINASE"/>
    <property type="match status" value="1"/>
</dbReference>
<evidence type="ECO:0000313" key="7">
    <source>
        <dbReference type="EMBL" id="NMW65060.1"/>
    </source>
</evidence>
<keyword evidence="3" id="KW-0808">Transferase</keyword>
<comment type="similarity">
    <text evidence="1">Belongs to the FGGY kinase family.</text>
</comment>
<proteinExistence type="inferred from homology"/>
<reference evidence="7 8" key="1">
    <citation type="submission" date="2020-04" db="EMBL/GenBank/DDBJ databases">
        <title>Antimicrobial susceptibility and clonality of vaginal-derived multi-drug resistant Mobiluncus isolates in China.</title>
        <authorList>
            <person name="Zhang X."/>
        </authorList>
    </citation>
    <scope>NUCLEOTIDE SEQUENCE [LARGE SCALE GENOMIC DNA]</scope>
    <source>
        <strain evidence="7 8">13</strain>
    </source>
</reference>
<evidence type="ECO:0000256" key="2">
    <source>
        <dbReference type="ARBA" id="ARBA00022629"/>
    </source>
</evidence>
<dbReference type="InterPro" id="IPR043129">
    <property type="entry name" value="ATPase_NBD"/>
</dbReference>
<feature type="domain" description="Carbohydrate kinase FGGY C-terminal" evidence="6">
    <location>
        <begin position="275"/>
        <end position="474"/>
    </location>
</feature>
<comment type="caution">
    <text evidence="7">The sequence shown here is derived from an EMBL/GenBank/DDBJ whole genome shotgun (WGS) entry which is preliminary data.</text>
</comment>
<dbReference type="AlphaFoldDB" id="A0A7Y0Y485"/>
<sequence>MSNYNNSPTRSGLFLGIEVGSTRIKAVLSDSGGNSICDSSYVWENELIDGYWSYSLDEMWKGVQHCVVTLGKNNLIDSSEPLLKSVRAIGISAMMHGYLVFDEAGQLLVPFRTWRNTTTGQASSFLSELLGINIPQRWSIAHFYQSILNHEEHISSVNYLTTLSGYIHWILTGNKVLGIGDASGMFPIDPVTRNYDQVMLSKMDGVLSQRGITCSVGDILPKVVLAGSHSGFLTPKGAALIDPSGQLPAGIPFCPPEGDAGTGMVATNCVQINTANVSLGTSIFAMIVLDSQIKGLHKEIDPVCTPAGDPVAMVHSNNGCSQVDELVEMIYNLLKSQGYSKDISAIYSLFYELASSGDPSAGLYVPYNTLAGEPLLDLDEGRLLTIRSSTSTVTLQNVTRAHVYSMFAALKIGIDLIQQDNKANLNSIVAQGGIFNTPLLPQQLLSDVLNIPVSVPCDASEGGAWGSSVLAGYMYQKMDGQSLSDYLNNIIFSSSSFSTVRPNPDVQVGVQQFLELYKNGLPLLRSCASYVP</sequence>
<dbReference type="InterPro" id="IPR018485">
    <property type="entry name" value="FGGY_C"/>
</dbReference>